<feature type="domain" description="MAM" evidence="17">
    <location>
        <begin position="240"/>
        <end position="394"/>
    </location>
</feature>
<evidence type="ECO:0000256" key="9">
    <source>
        <dbReference type="ARBA" id="ARBA00023136"/>
    </source>
</evidence>
<evidence type="ECO:0000256" key="15">
    <source>
        <dbReference type="SAM" id="Phobius"/>
    </source>
</evidence>
<evidence type="ECO:0000256" key="4">
    <source>
        <dbReference type="ARBA" id="ARBA00022692"/>
    </source>
</evidence>
<protein>
    <submittedName>
        <fullName evidence="18">Uncharacterized protein</fullName>
    </submittedName>
</protein>
<dbReference type="GO" id="GO:0006897">
    <property type="term" value="P:endocytosis"/>
    <property type="evidence" value="ECO:0007669"/>
    <property type="project" value="UniProtKB-KW"/>
</dbReference>
<feature type="region of interest" description="Disordered" evidence="14">
    <location>
        <begin position="801"/>
        <end position="827"/>
    </location>
</feature>
<dbReference type="FunFam" id="4.10.400.10:FF:000009">
    <property type="entry name" value="Low-density lipoprotein receptor-related protein 1"/>
    <property type="match status" value="1"/>
</dbReference>
<gene>
    <name evidence="18" type="ORF">LSH36_514g00022</name>
</gene>
<feature type="disulfide bond" evidence="13">
    <location>
        <begin position="681"/>
        <end position="699"/>
    </location>
</feature>
<dbReference type="SMART" id="SM00137">
    <property type="entry name" value="MAM"/>
    <property type="match status" value="2"/>
</dbReference>
<evidence type="ECO:0000256" key="1">
    <source>
        <dbReference type="ARBA" id="ARBA00004479"/>
    </source>
</evidence>
<evidence type="ECO:0000259" key="17">
    <source>
        <dbReference type="PROSITE" id="PS50060"/>
    </source>
</evidence>
<keyword evidence="4 15" id="KW-0812">Transmembrane</keyword>
<dbReference type="PRINTS" id="PR00261">
    <property type="entry name" value="LDLRECEPTOR"/>
</dbReference>
<feature type="disulfide bond" evidence="13">
    <location>
        <begin position="674"/>
        <end position="686"/>
    </location>
</feature>
<comment type="subcellular location">
    <subcellularLocation>
        <location evidence="1">Membrane</location>
        <topology evidence="1">Single-pass type I membrane protein</topology>
    </subcellularLocation>
</comment>
<dbReference type="InterPro" id="IPR036055">
    <property type="entry name" value="LDL_receptor-like_sf"/>
</dbReference>
<keyword evidence="19" id="KW-1185">Reference proteome</keyword>
<keyword evidence="5" id="KW-0732">Signal</keyword>
<evidence type="ECO:0000256" key="10">
    <source>
        <dbReference type="ARBA" id="ARBA00023157"/>
    </source>
</evidence>
<organism evidence="18 19">
    <name type="scientific">Paralvinella palmiformis</name>
    <dbReference type="NCBI Taxonomy" id="53620"/>
    <lineage>
        <taxon>Eukaryota</taxon>
        <taxon>Metazoa</taxon>
        <taxon>Spiralia</taxon>
        <taxon>Lophotrochozoa</taxon>
        <taxon>Annelida</taxon>
        <taxon>Polychaeta</taxon>
        <taxon>Sedentaria</taxon>
        <taxon>Canalipalpata</taxon>
        <taxon>Terebellida</taxon>
        <taxon>Terebelliformia</taxon>
        <taxon>Alvinellidae</taxon>
        <taxon>Paralvinella</taxon>
    </lineage>
</organism>
<dbReference type="Gene3D" id="2.60.120.200">
    <property type="match status" value="2"/>
</dbReference>
<feature type="disulfide bond" evidence="13">
    <location>
        <begin position="630"/>
        <end position="642"/>
    </location>
</feature>
<feature type="compositionally biased region" description="Low complexity" evidence="14">
    <location>
        <begin position="1327"/>
        <end position="1338"/>
    </location>
</feature>
<dbReference type="InterPro" id="IPR002172">
    <property type="entry name" value="LDrepeatLR_classA_rpt"/>
</dbReference>
<feature type="disulfide bond" evidence="13">
    <location>
        <begin position="637"/>
        <end position="655"/>
    </location>
</feature>
<reference evidence="18" key="1">
    <citation type="journal article" date="2023" name="Mol. Biol. Evol.">
        <title>Third-Generation Sequencing Reveals the Adaptive Role of the Epigenome in Three Deep-Sea Polychaetes.</title>
        <authorList>
            <person name="Perez M."/>
            <person name="Aroh O."/>
            <person name="Sun Y."/>
            <person name="Lan Y."/>
            <person name="Juniper S.K."/>
            <person name="Young C.R."/>
            <person name="Angers B."/>
            <person name="Qian P.Y."/>
        </authorList>
    </citation>
    <scope>NUCLEOTIDE SEQUENCE</scope>
    <source>
        <strain evidence="18">P08H-3</strain>
    </source>
</reference>
<dbReference type="PROSITE" id="PS01180">
    <property type="entry name" value="CUB"/>
    <property type="match status" value="1"/>
</dbReference>
<dbReference type="Proteomes" id="UP001208570">
    <property type="component" value="Unassembled WGS sequence"/>
</dbReference>
<evidence type="ECO:0000256" key="2">
    <source>
        <dbReference type="ARBA" id="ARBA00022536"/>
    </source>
</evidence>
<dbReference type="InterPro" id="IPR051560">
    <property type="entry name" value="MAM_domain-containing"/>
</dbReference>
<evidence type="ECO:0000313" key="18">
    <source>
        <dbReference type="EMBL" id="KAK2148118.1"/>
    </source>
</evidence>
<dbReference type="Gene3D" id="2.60.120.290">
    <property type="entry name" value="Spermadhesin, CUB domain"/>
    <property type="match status" value="1"/>
</dbReference>
<feature type="transmembrane region" description="Helical" evidence="15">
    <location>
        <begin position="776"/>
        <end position="797"/>
    </location>
</feature>
<dbReference type="Pfam" id="PF00057">
    <property type="entry name" value="Ldl_recept_a"/>
    <property type="match status" value="5"/>
</dbReference>
<accession>A0AAD9MXS4</accession>
<keyword evidence="11" id="KW-0675">Receptor</keyword>
<feature type="disulfide bond" evidence="13">
    <location>
        <begin position="203"/>
        <end position="221"/>
    </location>
</feature>
<feature type="disulfide bond" evidence="13">
    <location>
        <begin position="575"/>
        <end position="587"/>
    </location>
</feature>
<evidence type="ECO:0000256" key="3">
    <source>
        <dbReference type="ARBA" id="ARBA00022583"/>
    </source>
</evidence>
<feature type="disulfide bond" evidence="13">
    <location>
        <begin position="693"/>
        <end position="708"/>
    </location>
</feature>
<dbReference type="CDD" id="cd06263">
    <property type="entry name" value="MAM"/>
    <property type="match status" value="2"/>
</dbReference>
<keyword evidence="3" id="KW-0254">Endocytosis</keyword>
<feature type="disulfide bond" evidence="13">
    <location>
        <begin position="582"/>
        <end position="600"/>
    </location>
</feature>
<keyword evidence="7" id="KW-0106">Calcium</keyword>
<dbReference type="SMART" id="SM00042">
    <property type="entry name" value="CUB"/>
    <property type="match status" value="1"/>
</dbReference>
<dbReference type="InterPro" id="IPR000859">
    <property type="entry name" value="CUB_dom"/>
</dbReference>
<dbReference type="GO" id="GO:0016020">
    <property type="term" value="C:membrane"/>
    <property type="evidence" value="ECO:0007669"/>
    <property type="project" value="UniProtKB-SubCell"/>
</dbReference>
<keyword evidence="9 15" id="KW-0472">Membrane</keyword>
<feature type="compositionally biased region" description="Polar residues" evidence="14">
    <location>
        <begin position="1174"/>
        <end position="1192"/>
    </location>
</feature>
<keyword evidence="12" id="KW-0325">Glycoprotein</keyword>
<dbReference type="Pfam" id="PF00431">
    <property type="entry name" value="CUB"/>
    <property type="match status" value="1"/>
</dbReference>
<dbReference type="CDD" id="cd00041">
    <property type="entry name" value="CUB"/>
    <property type="match status" value="1"/>
</dbReference>
<evidence type="ECO:0000256" key="8">
    <source>
        <dbReference type="ARBA" id="ARBA00022989"/>
    </source>
</evidence>
<dbReference type="PROSITE" id="PS50068">
    <property type="entry name" value="LDLRA_2"/>
    <property type="match status" value="5"/>
</dbReference>
<evidence type="ECO:0000256" key="7">
    <source>
        <dbReference type="ARBA" id="ARBA00022837"/>
    </source>
</evidence>
<dbReference type="SMART" id="SM00192">
    <property type="entry name" value="LDLa"/>
    <property type="match status" value="5"/>
</dbReference>
<dbReference type="PANTHER" id="PTHR23282:SF101">
    <property type="entry name" value="MAM DOMAIN-CONTAINING PROTEIN"/>
    <property type="match status" value="1"/>
</dbReference>
<sequence>MLISDTRRIDMRPIARQVLDDGIICHYGGDTSSPGNIEAGGISSEECSRSYLGRSGHGVITSYNYPFDYLHNLTCTYTIHVTSDPNTSNVICFTFHRFSLESSTPFCSFDYLKLEYPNLKYCAHGLWMYGVQTTSSGSNVWSKDFCWPVKNKKTFDLTFSSDNNINGAGFYAEFFIYPGVDSEKILPPGNLGQAPCSVDEWTCFNRRCIDKSHLCDGTDDCGDRSDESYTHARCGEQNVLACDFTSGTVSDGYCGFTHEGWYRTNEQHSPYGPSGDHTNGTSGYYVYSDVNQSSAFLLSPELSLPRNKTYCLSFWYYIYGRPAAAILRVYITRDQAYSKPEWSRSSVPENVWAKGEIAIHSKADIQVIFAAELDNSFSGVALDDMSILPGQCLDDDRSCNFESGTCNWNITTDIRHNSGYLHADLRWTLHSRQLGPTGPAWDHSSKDGGGYYLYLNNTSPPHRDNIALLVSLPISSLPGKYRCLHFWYHMSGQDRDCCHLQVRVYQVDNSLTGAVWNKMGDVRSAWKEAFINLNIGDPFQLVIQGAISTDDRSQIAIDQILLSDGLCSGTGGGACEAGQYLCGDGQCINGSRKCNGIQDCIDNSDEDWRAACPTPSPTTTSTPAPTKPACPHGEYQCQDGACIADDRVCDHYQDCSDGSDETDAAGCPTVLRPCRSGRFLCQNGRCIPGKKQCDHADNCGDNSDELNCTVLTTVAVFPVCGATEFMCREDHMCIPQSMTCDDNVDCSDSSDESEEFANCGGGDVLSSTTIKLGTGAIAGLVVGSLVCVGLIVISAFLGRKRRKPRPRHHRRPQRSQEISTITDSSTIERHMSMLESLRSPMRMTGLPPYSGQNMENMGYTSDGTATLRQNGPAAVVFPPEEPPPPYDSVIKENTEDATHREINNPNTPESGAGPSASGAHTPEDDSYGFRSRSRPGSSRSSHRRSQERLSARANQNRRREEHSVPVTGPSTPGHSSSNPSDESDSQNIYEELSVPTLRPNQLRQEPSSSSTLQPTAQVSVPLTAPGCYSYKGPPCTKAVTATIHQPPVKTIPHQRIRLGTQALHSRPPASTYRPRNYYSDQGNTVLDATPRVSRAGYEPLDPPGPYHISPHQYTSPTHPGGHSHAHHPVTLPESTNSDGTRHGINPAINTVGRHSQKYQRHPDSEQPTHRLYGSSRNPPRNYGTTSPGRLPYQLQTECQPTVQSPTTVGVHTVPHLAPNSPPMTSNSALSPRAMPSPKIHRGHGSHSVDKSVIEPDSYLYRPRVSNQNHAPGAAGGSYGSHPSSAGSANHSRDWNNSSFASTGSQEQLLGSPPAGGAAPYPHHPRADSNISSDIDSTSPLVASRDEGARDRDLEILTPTAV</sequence>
<feature type="region of interest" description="Disordered" evidence="14">
    <location>
        <begin position="899"/>
        <end position="1017"/>
    </location>
</feature>
<keyword evidence="2" id="KW-0245">EGF-like domain</keyword>
<evidence type="ECO:0000256" key="12">
    <source>
        <dbReference type="ARBA" id="ARBA00023180"/>
    </source>
</evidence>
<keyword evidence="6" id="KW-0677">Repeat</keyword>
<feature type="compositionally biased region" description="Basic residues" evidence="14">
    <location>
        <begin position="801"/>
        <end position="813"/>
    </location>
</feature>
<evidence type="ECO:0000256" key="6">
    <source>
        <dbReference type="ARBA" id="ARBA00022737"/>
    </source>
</evidence>
<dbReference type="SUPFAM" id="SSF49899">
    <property type="entry name" value="Concanavalin A-like lectins/glucanases"/>
    <property type="match status" value="2"/>
</dbReference>
<dbReference type="InterPro" id="IPR013320">
    <property type="entry name" value="ConA-like_dom_sf"/>
</dbReference>
<feature type="domain" description="CUB" evidence="16">
    <location>
        <begin position="47"/>
        <end position="177"/>
    </location>
</feature>
<dbReference type="PANTHER" id="PTHR23282">
    <property type="entry name" value="APICAL ENDOSOMAL GLYCOPROTEIN PRECURSOR"/>
    <property type="match status" value="1"/>
</dbReference>
<feature type="compositionally biased region" description="Polar residues" evidence="14">
    <location>
        <begin position="998"/>
        <end position="1017"/>
    </location>
</feature>
<dbReference type="PROSITE" id="PS01209">
    <property type="entry name" value="LDLRA_1"/>
    <property type="match status" value="2"/>
</dbReference>
<dbReference type="InterPro" id="IPR023415">
    <property type="entry name" value="LDLR_class-A_CS"/>
</dbReference>
<evidence type="ECO:0000259" key="16">
    <source>
        <dbReference type="PROSITE" id="PS01180"/>
    </source>
</evidence>
<dbReference type="Gene3D" id="4.10.400.10">
    <property type="entry name" value="Low-density Lipoprotein Receptor"/>
    <property type="match status" value="5"/>
</dbReference>
<feature type="compositionally biased region" description="Polar residues" evidence="14">
    <location>
        <begin position="815"/>
        <end position="825"/>
    </location>
</feature>
<name>A0AAD9MXS4_9ANNE</name>
<feature type="compositionally biased region" description="Polar residues" evidence="14">
    <location>
        <begin position="1280"/>
        <end position="1308"/>
    </location>
</feature>
<dbReference type="InterPro" id="IPR000998">
    <property type="entry name" value="MAM_dom"/>
</dbReference>
<dbReference type="InterPro" id="IPR035914">
    <property type="entry name" value="Sperma_CUB_dom_sf"/>
</dbReference>
<evidence type="ECO:0000313" key="19">
    <source>
        <dbReference type="Proteomes" id="UP001208570"/>
    </source>
</evidence>
<proteinExistence type="predicted"/>
<dbReference type="CDD" id="cd00112">
    <property type="entry name" value="LDLa"/>
    <property type="match status" value="5"/>
</dbReference>
<feature type="compositionally biased region" description="Basic and acidic residues" evidence="14">
    <location>
        <begin position="1343"/>
        <end position="1354"/>
    </location>
</feature>
<dbReference type="SUPFAM" id="SSF57424">
    <property type="entry name" value="LDL receptor-like module"/>
    <property type="match status" value="5"/>
</dbReference>
<feature type="region of interest" description="Disordered" evidence="14">
    <location>
        <begin position="1204"/>
        <end position="1361"/>
    </location>
</feature>
<evidence type="ECO:0000256" key="5">
    <source>
        <dbReference type="ARBA" id="ARBA00022729"/>
    </source>
</evidence>
<dbReference type="SUPFAM" id="SSF49854">
    <property type="entry name" value="Spermadhesin, CUB domain"/>
    <property type="match status" value="1"/>
</dbReference>
<feature type="region of interest" description="Disordered" evidence="14">
    <location>
        <begin position="1104"/>
        <end position="1192"/>
    </location>
</feature>
<evidence type="ECO:0000256" key="13">
    <source>
        <dbReference type="PROSITE-ProRule" id="PRU00124"/>
    </source>
</evidence>
<feature type="domain" description="MAM" evidence="17">
    <location>
        <begin position="397"/>
        <end position="569"/>
    </location>
</feature>
<evidence type="ECO:0000256" key="11">
    <source>
        <dbReference type="ARBA" id="ARBA00023170"/>
    </source>
</evidence>
<dbReference type="Pfam" id="PF00629">
    <property type="entry name" value="MAM"/>
    <property type="match status" value="2"/>
</dbReference>
<keyword evidence="10 13" id="KW-1015">Disulfide bond</keyword>
<dbReference type="EMBL" id="JAODUP010000514">
    <property type="protein sequence ID" value="KAK2148118.1"/>
    <property type="molecule type" value="Genomic_DNA"/>
</dbReference>
<comment type="caution">
    <text evidence="13">Lacks conserved residue(s) required for the propagation of feature annotation.</text>
</comment>
<dbReference type="PROSITE" id="PS50060">
    <property type="entry name" value="MAM_2"/>
    <property type="match status" value="2"/>
</dbReference>
<feature type="disulfide bond" evidence="13">
    <location>
        <begin position="196"/>
        <end position="208"/>
    </location>
</feature>
<comment type="caution">
    <text evidence="18">The sequence shown here is derived from an EMBL/GenBank/DDBJ whole genome shotgun (WGS) entry which is preliminary data.</text>
</comment>
<keyword evidence="8 15" id="KW-1133">Transmembrane helix</keyword>
<evidence type="ECO:0000256" key="14">
    <source>
        <dbReference type="SAM" id="MobiDB-lite"/>
    </source>
</evidence>